<dbReference type="EMBL" id="CP045904">
    <property type="protein sequence ID" value="QQP36007.1"/>
    <property type="molecule type" value="Genomic_DNA"/>
</dbReference>
<sequence length="56" mass="6677">MNMLWVSRTFIWRTKKVFKETGKITRIPEQGMKRSVRTQRLTKAVACKYFVTRTAP</sequence>
<protein>
    <submittedName>
        <fullName evidence="1">Uncharacterized protein</fullName>
    </submittedName>
</protein>
<reference evidence="2" key="1">
    <citation type="submission" date="2021-01" db="EMBL/GenBank/DDBJ databases">
        <title>Caligus Genome Assembly.</title>
        <authorList>
            <person name="Gallardo-Escarate C."/>
        </authorList>
    </citation>
    <scope>NUCLEOTIDE SEQUENCE [LARGE SCALE GENOMIC DNA]</scope>
</reference>
<dbReference type="Proteomes" id="UP000595437">
    <property type="component" value="Chromosome 15"/>
</dbReference>
<name>A0A7T8GQP9_CALRO</name>
<keyword evidence="2" id="KW-1185">Reference proteome</keyword>
<proteinExistence type="predicted"/>
<evidence type="ECO:0000313" key="1">
    <source>
        <dbReference type="EMBL" id="QQP36007.1"/>
    </source>
</evidence>
<organism evidence="1 2">
    <name type="scientific">Caligus rogercresseyi</name>
    <name type="common">Sea louse</name>
    <dbReference type="NCBI Taxonomy" id="217165"/>
    <lineage>
        <taxon>Eukaryota</taxon>
        <taxon>Metazoa</taxon>
        <taxon>Ecdysozoa</taxon>
        <taxon>Arthropoda</taxon>
        <taxon>Crustacea</taxon>
        <taxon>Multicrustacea</taxon>
        <taxon>Hexanauplia</taxon>
        <taxon>Copepoda</taxon>
        <taxon>Siphonostomatoida</taxon>
        <taxon>Caligidae</taxon>
        <taxon>Caligus</taxon>
    </lineage>
</organism>
<dbReference type="AlphaFoldDB" id="A0A7T8GQP9"/>
<accession>A0A7T8GQP9</accession>
<gene>
    <name evidence="1" type="ORF">FKW44_020973</name>
</gene>
<evidence type="ECO:0000313" key="2">
    <source>
        <dbReference type="Proteomes" id="UP000595437"/>
    </source>
</evidence>